<evidence type="ECO:0000313" key="1">
    <source>
        <dbReference type="EMBL" id="JAH76163.1"/>
    </source>
</evidence>
<dbReference type="EMBL" id="GBXM01032414">
    <property type="protein sequence ID" value="JAH76163.1"/>
    <property type="molecule type" value="Transcribed_RNA"/>
</dbReference>
<proteinExistence type="predicted"/>
<sequence length="26" mass="3047">MWVLLMGSTGCWSHPAWEHAVMFLKK</sequence>
<name>A0A0E9VG35_ANGAN</name>
<accession>A0A0E9VG35</accession>
<reference evidence="1" key="1">
    <citation type="submission" date="2014-11" db="EMBL/GenBank/DDBJ databases">
        <authorList>
            <person name="Amaro Gonzalez C."/>
        </authorList>
    </citation>
    <scope>NUCLEOTIDE SEQUENCE</scope>
</reference>
<dbReference type="AlphaFoldDB" id="A0A0E9VG35"/>
<reference evidence="1" key="2">
    <citation type="journal article" date="2015" name="Fish Shellfish Immunol.">
        <title>Early steps in the European eel (Anguilla anguilla)-Vibrio vulnificus interaction in the gills: Role of the RtxA13 toxin.</title>
        <authorList>
            <person name="Callol A."/>
            <person name="Pajuelo D."/>
            <person name="Ebbesson L."/>
            <person name="Teles M."/>
            <person name="MacKenzie S."/>
            <person name="Amaro C."/>
        </authorList>
    </citation>
    <scope>NUCLEOTIDE SEQUENCE</scope>
</reference>
<protein>
    <submittedName>
        <fullName evidence="1">Uncharacterized protein</fullName>
    </submittedName>
</protein>
<organism evidence="1">
    <name type="scientific">Anguilla anguilla</name>
    <name type="common">European freshwater eel</name>
    <name type="synonym">Muraena anguilla</name>
    <dbReference type="NCBI Taxonomy" id="7936"/>
    <lineage>
        <taxon>Eukaryota</taxon>
        <taxon>Metazoa</taxon>
        <taxon>Chordata</taxon>
        <taxon>Craniata</taxon>
        <taxon>Vertebrata</taxon>
        <taxon>Euteleostomi</taxon>
        <taxon>Actinopterygii</taxon>
        <taxon>Neopterygii</taxon>
        <taxon>Teleostei</taxon>
        <taxon>Anguilliformes</taxon>
        <taxon>Anguillidae</taxon>
        <taxon>Anguilla</taxon>
    </lineage>
</organism>